<accession>A0AB39ZAN4</accession>
<dbReference type="AlphaFoldDB" id="A0AB39ZAN4"/>
<dbReference type="RefSeq" id="XP_016931407.2">
    <property type="nucleotide sequence ID" value="XM_017075918.4"/>
</dbReference>
<reference evidence="2" key="2">
    <citation type="submission" date="2025-08" db="UniProtKB">
        <authorList>
            <consortium name="RefSeq"/>
        </authorList>
    </citation>
    <scope>IDENTIFICATION</scope>
</reference>
<dbReference type="Proteomes" id="UP001652628">
    <property type="component" value="Chromosome 2L"/>
</dbReference>
<proteinExistence type="predicted"/>
<evidence type="ECO:0000313" key="2">
    <source>
        <dbReference type="RefSeq" id="XP_016931407.2"/>
    </source>
</evidence>
<dbReference type="GeneID" id="108010915"/>
<evidence type="ECO:0000313" key="1">
    <source>
        <dbReference type="Proteomes" id="UP001652628"/>
    </source>
</evidence>
<sequence length="263" mass="29815">MSETNEKSANSSLVNTVLKEVDSLLDISSSSLDASSPSTCSELKQIVTKALEEIQAVPHCGNLNVNEILEAALPKIRSELLGCDTVYKEVQNIKKLLESYVQQVKAVDQDIAEIFLDLHNIYRRLEKIDVSGRKLSSPKKAKLLKHVKESEELLNRSRHYLSNDPKEMSAMLVGPPKEPPSISKVRGRLSESKNTNNDRYQGGQIPFGPPYERKYLKPHKKNIEKFVFLTNMVTFKKSDYSLNLNRFKTYFGEAKRVLNLDCN</sequence>
<reference evidence="1" key="1">
    <citation type="submission" date="2025-05" db="UniProtKB">
        <authorList>
            <consortium name="RefSeq"/>
        </authorList>
    </citation>
    <scope>NUCLEOTIDE SEQUENCE [LARGE SCALE GENOMIC DNA]</scope>
</reference>
<organism evidence="1 2">
    <name type="scientific">Drosophila suzukii</name>
    <name type="common">Spotted-wing drosophila fruit fly</name>
    <dbReference type="NCBI Taxonomy" id="28584"/>
    <lineage>
        <taxon>Eukaryota</taxon>
        <taxon>Metazoa</taxon>
        <taxon>Ecdysozoa</taxon>
        <taxon>Arthropoda</taxon>
        <taxon>Hexapoda</taxon>
        <taxon>Insecta</taxon>
        <taxon>Pterygota</taxon>
        <taxon>Neoptera</taxon>
        <taxon>Endopterygota</taxon>
        <taxon>Diptera</taxon>
        <taxon>Brachycera</taxon>
        <taxon>Muscomorpha</taxon>
        <taxon>Ephydroidea</taxon>
        <taxon>Drosophilidae</taxon>
        <taxon>Drosophila</taxon>
        <taxon>Sophophora</taxon>
    </lineage>
</organism>
<keyword evidence="1" id="KW-1185">Reference proteome</keyword>
<name>A0AB39ZAN4_DROSZ</name>
<protein>
    <submittedName>
        <fullName evidence="2">Uncharacterized protein isoform X1</fullName>
    </submittedName>
</protein>
<gene>
    <name evidence="2" type="primary">LOC108010915</name>
</gene>